<evidence type="ECO:0000313" key="1">
    <source>
        <dbReference type="EMBL" id="KAJ1890542.1"/>
    </source>
</evidence>
<evidence type="ECO:0000313" key="2">
    <source>
        <dbReference type="Proteomes" id="UP001150581"/>
    </source>
</evidence>
<proteinExistence type="predicted"/>
<gene>
    <name evidence="1" type="ORF">LPJ66_007414</name>
</gene>
<reference evidence="1" key="1">
    <citation type="submission" date="2022-07" db="EMBL/GenBank/DDBJ databases">
        <title>Phylogenomic reconstructions and comparative analyses of Kickxellomycotina fungi.</title>
        <authorList>
            <person name="Reynolds N.K."/>
            <person name="Stajich J.E."/>
            <person name="Barry K."/>
            <person name="Grigoriev I.V."/>
            <person name="Crous P."/>
            <person name="Smith M.E."/>
        </authorList>
    </citation>
    <scope>NUCLEOTIDE SEQUENCE</scope>
    <source>
        <strain evidence="1">Benny 63K</strain>
    </source>
</reference>
<protein>
    <submittedName>
        <fullName evidence="1">Uncharacterized protein</fullName>
    </submittedName>
</protein>
<name>A0ACC1I9H9_9FUNG</name>
<organism evidence="1 2">
    <name type="scientific">Kickxella alabastrina</name>
    <dbReference type="NCBI Taxonomy" id="61397"/>
    <lineage>
        <taxon>Eukaryota</taxon>
        <taxon>Fungi</taxon>
        <taxon>Fungi incertae sedis</taxon>
        <taxon>Zoopagomycota</taxon>
        <taxon>Kickxellomycotina</taxon>
        <taxon>Kickxellomycetes</taxon>
        <taxon>Kickxellales</taxon>
        <taxon>Kickxellaceae</taxon>
        <taxon>Kickxella</taxon>
    </lineage>
</organism>
<sequence>MSVNVSYGTLKTSTDNLRQAFEQVGKVWDIIPVESKITGRLLKQAIVRFYDGEYQPGKAPDAAPVLPPPTDSEIRNVSDTAKAAVDRLDRMEINGFRIRVTMPDNESPTQLHEWYEDTQVLQAAAVRRRHNDLFPINPFAEPPRTLDDDYRQGFMTGFKLGLKDGSKSQS</sequence>
<dbReference type="Proteomes" id="UP001150581">
    <property type="component" value="Unassembled WGS sequence"/>
</dbReference>
<keyword evidence="2" id="KW-1185">Reference proteome</keyword>
<dbReference type="EMBL" id="JANBPG010001322">
    <property type="protein sequence ID" value="KAJ1890542.1"/>
    <property type="molecule type" value="Genomic_DNA"/>
</dbReference>
<accession>A0ACC1I9H9</accession>
<comment type="caution">
    <text evidence="1">The sequence shown here is derived from an EMBL/GenBank/DDBJ whole genome shotgun (WGS) entry which is preliminary data.</text>
</comment>